<name>A0A7J7J6H1_BUGNE</name>
<dbReference type="AlphaFoldDB" id="A0A7J7J6H1"/>
<protein>
    <submittedName>
        <fullName evidence="2">Uncharacterized protein</fullName>
    </submittedName>
</protein>
<reference evidence="2" key="1">
    <citation type="submission" date="2020-06" db="EMBL/GenBank/DDBJ databases">
        <title>Draft genome of Bugula neritina, a colonial animal packing powerful symbionts and potential medicines.</title>
        <authorList>
            <person name="Rayko M."/>
        </authorList>
    </citation>
    <scope>NUCLEOTIDE SEQUENCE [LARGE SCALE GENOMIC DNA]</scope>
    <source>
        <strain evidence="2">Kwan_BN1</strain>
    </source>
</reference>
<organism evidence="2 3">
    <name type="scientific">Bugula neritina</name>
    <name type="common">Brown bryozoan</name>
    <name type="synonym">Sertularia neritina</name>
    <dbReference type="NCBI Taxonomy" id="10212"/>
    <lineage>
        <taxon>Eukaryota</taxon>
        <taxon>Metazoa</taxon>
        <taxon>Spiralia</taxon>
        <taxon>Lophotrochozoa</taxon>
        <taxon>Bryozoa</taxon>
        <taxon>Gymnolaemata</taxon>
        <taxon>Cheilostomatida</taxon>
        <taxon>Flustrina</taxon>
        <taxon>Buguloidea</taxon>
        <taxon>Bugulidae</taxon>
        <taxon>Bugula</taxon>
    </lineage>
</organism>
<evidence type="ECO:0000313" key="3">
    <source>
        <dbReference type="Proteomes" id="UP000593567"/>
    </source>
</evidence>
<keyword evidence="3" id="KW-1185">Reference proteome</keyword>
<feature type="signal peptide" evidence="1">
    <location>
        <begin position="1"/>
        <end position="20"/>
    </location>
</feature>
<dbReference type="Proteomes" id="UP000593567">
    <property type="component" value="Unassembled WGS sequence"/>
</dbReference>
<comment type="caution">
    <text evidence="2">The sequence shown here is derived from an EMBL/GenBank/DDBJ whole genome shotgun (WGS) entry which is preliminary data.</text>
</comment>
<dbReference type="PROSITE" id="PS51257">
    <property type="entry name" value="PROKAR_LIPOPROTEIN"/>
    <property type="match status" value="1"/>
</dbReference>
<sequence>MHRWFAACALLACVVSIGCGKELPTSVTYDKVESMNFLYAVGDNLCPYKNITILMTPGQKSTEINLSDQNVQRHYAIRDIKVTNRTCEYFIFVRMSPILRRLIFTSKYSLPCHFLQNSQFKKILNQELTLRKMHIAKACDKDCSLLFPDSEPIYNCADDVLTVIWKTDQWFTVNNREVPSVIRNKTQPTLNNYQIMKDLGIFLPFQTSPTVSAIKNRDGEVVRALLLSSCPDKTKTYDSKRDTCS</sequence>
<proteinExistence type="predicted"/>
<gene>
    <name evidence="2" type="ORF">EB796_019850</name>
</gene>
<keyword evidence="1" id="KW-0732">Signal</keyword>
<accession>A0A7J7J6H1</accession>
<feature type="chain" id="PRO_5029605662" evidence="1">
    <location>
        <begin position="21"/>
        <end position="245"/>
    </location>
</feature>
<evidence type="ECO:0000313" key="2">
    <source>
        <dbReference type="EMBL" id="KAF6021840.1"/>
    </source>
</evidence>
<dbReference type="EMBL" id="VXIV02002952">
    <property type="protein sequence ID" value="KAF6021840.1"/>
    <property type="molecule type" value="Genomic_DNA"/>
</dbReference>
<evidence type="ECO:0000256" key="1">
    <source>
        <dbReference type="SAM" id="SignalP"/>
    </source>
</evidence>